<dbReference type="EMBL" id="SPRH01000089">
    <property type="protein sequence ID" value="TIB95548.1"/>
    <property type="molecule type" value="Genomic_DNA"/>
</dbReference>
<evidence type="ECO:0000313" key="5">
    <source>
        <dbReference type="EMBL" id="TIC58577.1"/>
    </source>
</evidence>
<protein>
    <submittedName>
        <fullName evidence="4">S-adenosyl-L-methionine-dependent methyltransferase</fullName>
    </submittedName>
</protein>
<accession>A0A4T0LKN0</accession>
<dbReference type="SUPFAM" id="SSF53335">
    <property type="entry name" value="S-adenosyl-L-methionine-dependent methyltransferases"/>
    <property type="match status" value="1"/>
</dbReference>
<evidence type="ECO:0000259" key="3">
    <source>
        <dbReference type="Pfam" id="PF13649"/>
    </source>
</evidence>
<dbReference type="EMBL" id="SPRV01000084">
    <property type="protein sequence ID" value="TIC58577.1"/>
    <property type="molecule type" value="Genomic_DNA"/>
</dbReference>
<dbReference type="Gene3D" id="3.40.50.150">
    <property type="entry name" value="Vaccinia Virus protein VP39"/>
    <property type="match status" value="1"/>
</dbReference>
<dbReference type="Pfam" id="PF13649">
    <property type="entry name" value="Methyltransf_25"/>
    <property type="match status" value="1"/>
</dbReference>
<sequence length="271" mass="30355">MSQFAAKAFSSSNYAAARPRYTEDLLNKIFEYHKSGSALSVDLGCGPGTITSYLSERSNHVLGVDPSSNMLNEAKKQLDGLKNVELHQGLANELPSLLSEPADLIVSAQAAHWFHSPPNNTSNCDLWKDIGASLRSGGSLVYLVYGDIEVLNYPNLSAFQRVKDILQPYWQQPGRRFLVNLLRDVEFPEWGVNTHRQFFDKETGYVLKNSTSISAFSEYISTWSSYSKYLEQSNANTQLIEQLNKDIKEEVGGDKPLEIAFPVALFMCQKE</sequence>
<proteinExistence type="predicted"/>
<evidence type="ECO:0000313" key="8">
    <source>
        <dbReference type="Proteomes" id="UP000305362"/>
    </source>
</evidence>
<dbReference type="EMBL" id="SPRW01000081">
    <property type="protein sequence ID" value="TIC60611.1"/>
    <property type="molecule type" value="Genomic_DNA"/>
</dbReference>
<dbReference type="CDD" id="cd02440">
    <property type="entry name" value="AdoMet_MTases"/>
    <property type="match status" value="1"/>
</dbReference>
<dbReference type="Proteomes" id="UP000310708">
    <property type="component" value="Unassembled WGS sequence"/>
</dbReference>
<evidence type="ECO:0000313" key="4">
    <source>
        <dbReference type="EMBL" id="TIB95548.1"/>
    </source>
</evidence>
<evidence type="ECO:0000313" key="9">
    <source>
        <dbReference type="Proteomes" id="UP000307169"/>
    </source>
</evidence>
<dbReference type="Proteomes" id="UP000307169">
    <property type="component" value="Unassembled WGS sequence"/>
</dbReference>
<dbReference type="PANTHER" id="PTHR44942:SF4">
    <property type="entry name" value="METHYLTRANSFERASE TYPE 11 DOMAIN-CONTAINING PROTEIN"/>
    <property type="match status" value="1"/>
</dbReference>
<dbReference type="OrthoDB" id="10027013at2759"/>
<keyword evidence="2 4" id="KW-0808">Transferase</keyword>
<comment type="caution">
    <text evidence="4">The sequence shown here is derived from an EMBL/GenBank/DDBJ whole genome shotgun (WGS) entry which is preliminary data.</text>
</comment>
<dbReference type="InterPro" id="IPR029063">
    <property type="entry name" value="SAM-dependent_MTases_sf"/>
</dbReference>
<feature type="domain" description="Methyltransferase" evidence="3">
    <location>
        <begin position="41"/>
        <end position="117"/>
    </location>
</feature>
<reference evidence="8 9" key="1">
    <citation type="submission" date="2019-03" db="EMBL/GenBank/DDBJ databases">
        <title>Sequencing 25 genomes of Wallemia mellicola.</title>
        <authorList>
            <person name="Gostincar C."/>
        </authorList>
    </citation>
    <scope>NUCLEOTIDE SEQUENCE [LARGE SCALE GENOMIC DNA]</scope>
    <source>
        <strain evidence="4 9">EXF-1262</strain>
        <strain evidence="6 10">EXF-1274</strain>
        <strain evidence="5 8">EXF-1277</strain>
        <strain evidence="7 11">EXF-757</strain>
    </source>
</reference>
<dbReference type="EMBL" id="SPRX01000089">
    <property type="protein sequence ID" value="TIC61717.1"/>
    <property type="molecule type" value="Genomic_DNA"/>
</dbReference>
<evidence type="ECO:0000313" key="6">
    <source>
        <dbReference type="EMBL" id="TIC60611.1"/>
    </source>
</evidence>
<dbReference type="GO" id="GO:0032259">
    <property type="term" value="P:methylation"/>
    <property type="evidence" value="ECO:0007669"/>
    <property type="project" value="UniProtKB-KW"/>
</dbReference>
<dbReference type="PANTHER" id="PTHR44942">
    <property type="entry name" value="METHYLTRANSF_11 DOMAIN-CONTAINING PROTEIN"/>
    <property type="match status" value="1"/>
</dbReference>
<evidence type="ECO:0000256" key="2">
    <source>
        <dbReference type="ARBA" id="ARBA00022679"/>
    </source>
</evidence>
<evidence type="ECO:0000313" key="11">
    <source>
        <dbReference type="Proteomes" id="UP000310708"/>
    </source>
</evidence>
<evidence type="ECO:0000313" key="10">
    <source>
        <dbReference type="Proteomes" id="UP000309601"/>
    </source>
</evidence>
<evidence type="ECO:0000313" key="7">
    <source>
        <dbReference type="EMBL" id="TIC61717.1"/>
    </source>
</evidence>
<keyword evidence="1 4" id="KW-0489">Methyltransferase</keyword>
<dbReference type="Proteomes" id="UP000309601">
    <property type="component" value="Unassembled WGS sequence"/>
</dbReference>
<dbReference type="InterPro" id="IPR041698">
    <property type="entry name" value="Methyltransf_25"/>
</dbReference>
<dbReference type="InterPro" id="IPR051052">
    <property type="entry name" value="Diverse_substrate_MTase"/>
</dbReference>
<gene>
    <name evidence="7" type="ORF">E3Q01_04272</name>
    <name evidence="6" type="ORF">E3Q02_04241</name>
    <name evidence="5" type="ORF">E3Q03_04221</name>
    <name evidence="4" type="ORF">E3Q17_04242</name>
</gene>
<dbReference type="Proteomes" id="UP000305362">
    <property type="component" value="Unassembled WGS sequence"/>
</dbReference>
<evidence type="ECO:0000256" key="1">
    <source>
        <dbReference type="ARBA" id="ARBA00022603"/>
    </source>
</evidence>
<dbReference type="AlphaFoldDB" id="A0A4T0LKN0"/>
<dbReference type="GO" id="GO:0008168">
    <property type="term" value="F:methyltransferase activity"/>
    <property type="evidence" value="ECO:0007669"/>
    <property type="project" value="UniProtKB-KW"/>
</dbReference>
<name>A0A4T0LKN0_9BASI</name>
<organism evidence="4 9">
    <name type="scientific">Wallemia mellicola</name>
    <dbReference type="NCBI Taxonomy" id="1708541"/>
    <lineage>
        <taxon>Eukaryota</taxon>
        <taxon>Fungi</taxon>
        <taxon>Dikarya</taxon>
        <taxon>Basidiomycota</taxon>
        <taxon>Wallemiomycotina</taxon>
        <taxon>Wallemiomycetes</taxon>
        <taxon>Wallemiales</taxon>
        <taxon>Wallemiaceae</taxon>
        <taxon>Wallemia</taxon>
    </lineage>
</organism>